<organism evidence="1">
    <name type="scientific">Solanum chacoense</name>
    <name type="common">Chaco potato</name>
    <dbReference type="NCBI Taxonomy" id="4108"/>
    <lineage>
        <taxon>Eukaryota</taxon>
        <taxon>Viridiplantae</taxon>
        <taxon>Streptophyta</taxon>
        <taxon>Embryophyta</taxon>
        <taxon>Tracheophyta</taxon>
        <taxon>Spermatophyta</taxon>
        <taxon>Magnoliopsida</taxon>
        <taxon>eudicotyledons</taxon>
        <taxon>Gunneridae</taxon>
        <taxon>Pentapetalae</taxon>
        <taxon>asterids</taxon>
        <taxon>lamiids</taxon>
        <taxon>Solanales</taxon>
        <taxon>Solanaceae</taxon>
        <taxon>Solanoideae</taxon>
        <taxon>Solaneae</taxon>
        <taxon>Solanum</taxon>
    </lineage>
</organism>
<dbReference type="EMBL" id="GEDG01040584">
    <property type="protein sequence ID" value="JAP06677.1"/>
    <property type="molecule type" value="Transcribed_RNA"/>
</dbReference>
<name>A0A0V0GEV7_SOLCH</name>
<protein>
    <submittedName>
        <fullName evidence="1">Putative ovule protein</fullName>
    </submittedName>
</protein>
<dbReference type="AlphaFoldDB" id="A0A0V0GEV7"/>
<sequence>MCSHTVLRVGWVKWRLAFGILCDKNVSTRLNGGFYRVVVRPTLVWDRVVVRPTLVWDRVVVRPNALYEMEYYRSITHMFRR</sequence>
<evidence type="ECO:0000313" key="1">
    <source>
        <dbReference type="EMBL" id="JAP06677.1"/>
    </source>
</evidence>
<reference evidence="1" key="1">
    <citation type="submission" date="2015-12" db="EMBL/GenBank/DDBJ databases">
        <title>Gene expression during late stages of embryo sac development: a critical building block for successful pollen-pistil interactions.</title>
        <authorList>
            <person name="Liu Y."/>
            <person name="Joly V."/>
            <person name="Sabar M."/>
            <person name="Matton D.P."/>
        </authorList>
    </citation>
    <scope>NUCLEOTIDE SEQUENCE</scope>
</reference>
<proteinExistence type="predicted"/>
<accession>A0A0V0GEV7</accession>